<evidence type="ECO:0000259" key="1">
    <source>
        <dbReference type="Pfam" id="PF13456"/>
    </source>
</evidence>
<dbReference type="InterPro" id="IPR044730">
    <property type="entry name" value="RNase_H-like_dom_plant"/>
</dbReference>
<reference evidence="2 3" key="1">
    <citation type="journal article" date="2020" name="bioRxiv">
        <title>Sequence and annotation of 42 cannabis genomes reveals extensive copy number variation in cannabinoid synthesis and pathogen resistance genes.</title>
        <authorList>
            <person name="Mckernan K.J."/>
            <person name="Helbert Y."/>
            <person name="Kane L.T."/>
            <person name="Ebling H."/>
            <person name="Zhang L."/>
            <person name="Liu B."/>
            <person name="Eaton Z."/>
            <person name="Mclaughlin S."/>
            <person name="Kingan S."/>
            <person name="Baybayan P."/>
            <person name="Concepcion G."/>
            <person name="Jordan M."/>
            <person name="Riva A."/>
            <person name="Barbazuk W."/>
            <person name="Harkins T."/>
        </authorList>
    </citation>
    <scope>NUCLEOTIDE SEQUENCE [LARGE SCALE GENOMIC DNA]</scope>
    <source>
        <strain evidence="3">cv. Jamaican Lion 4</strain>
        <tissue evidence="2">Leaf</tissue>
    </source>
</reference>
<evidence type="ECO:0000313" key="3">
    <source>
        <dbReference type="Proteomes" id="UP000525078"/>
    </source>
</evidence>
<proteinExistence type="predicted"/>
<dbReference type="PANTHER" id="PTHR47074">
    <property type="entry name" value="BNAC02G40300D PROTEIN"/>
    <property type="match status" value="1"/>
</dbReference>
<dbReference type="SUPFAM" id="SSF53098">
    <property type="entry name" value="Ribonuclease H-like"/>
    <property type="match status" value="1"/>
</dbReference>
<sequence length="412" mass="45178">MDDSIGDFSSNPKSSIGPHSNSLSIFPADCSLASMDLHEVPIIYENNVIPGEGKNKRRKSNSTCLNNIGSAISGLVFANDGSVFKAQVSNVGRKENMPWGSRFHFEKAWADNDECMEIIKEVWSNKYSRQPMGVETSFKDGINFKKQPLTVDSRNSRKKLIGLLNLCDELTGWFHHEDIPWVLGINPNREREDIIGWSFTPNGQYTVASGYKLRFSHLQTFVMLSGIVLRRKIFGSTSLQTDSTPPLPSMKKSPVSWSPPPSGTFMINTDASLVVGQPGCGLGMVIRDHLGAVVVAETIFIPGCLSVNMAESLAIRSGLKLADCWSLSNICISSDCQSVSHALNGDNHSITDWGLMVKDCIKAKENFNLCNKVANCLASWARLFKTSEVWTSSMPLCAAAVLEADLPCCVCL</sequence>
<dbReference type="Gene3D" id="3.30.420.10">
    <property type="entry name" value="Ribonuclease H-like superfamily/Ribonuclease H"/>
    <property type="match status" value="1"/>
</dbReference>
<dbReference type="InterPro" id="IPR036397">
    <property type="entry name" value="RNaseH_sf"/>
</dbReference>
<feature type="domain" description="RNase H type-1" evidence="1">
    <location>
        <begin position="268"/>
        <end position="371"/>
    </location>
</feature>
<dbReference type="InterPro" id="IPR002156">
    <property type="entry name" value="RNaseH_domain"/>
</dbReference>
<name>A0A7J6EVH2_CANSA</name>
<dbReference type="Proteomes" id="UP000525078">
    <property type="component" value="Unassembled WGS sequence"/>
</dbReference>
<dbReference type="PANTHER" id="PTHR47074:SF48">
    <property type="entry name" value="POLYNUCLEOTIDYL TRANSFERASE, RIBONUCLEASE H-LIKE SUPERFAMILY PROTEIN"/>
    <property type="match status" value="1"/>
</dbReference>
<protein>
    <recommendedName>
        <fullName evidence="1">RNase H type-1 domain-containing protein</fullName>
    </recommendedName>
</protein>
<gene>
    <name evidence="2" type="ORF">F8388_012203</name>
</gene>
<organism evidence="2 3">
    <name type="scientific">Cannabis sativa</name>
    <name type="common">Hemp</name>
    <name type="synonym">Marijuana</name>
    <dbReference type="NCBI Taxonomy" id="3483"/>
    <lineage>
        <taxon>Eukaryota</taxon>
        <taxon>Viridiplantae</taxon>
        <taxon>Streptophyta</taxon>
        <taxon>Embryophyta</taxon>
        <taxon>Tracheophyta</taxon>
        <taxon>Spermatophyta</taxon>
        <taxon>Magnoliopsida</taxon>
        <taxon>eudicotyledons</taxon>
        <taxon>Gunneridae</taxon>
        <taxon>Pentapetalae</taxon>
        <taxon>rosids</taxon>
        <taxon>fabids</taxon>
        <taxon>Rosales</taxon>
        <taxon>Cannabaceae</taxon>
        <taxon>Cannabis</taxon>
    </lineage>
</organism>
<dbReference type="AlphaFoldDB" id="A0A7J6EVH2"/>
<dbReference type="InterPro" id="IPR012337">
    <property type="entry name" value="RNaseH-like_sf"/>
</dbReference>
<dbReference type="GO" id="GO:0003676">
    <property type="term" value="F:nucleic acid binding"/>
    <property type="evidence" value="ECO:0007669"/>
    <property type="project" value="InterPro"/>
</dbReference>
<dbReference type="GO" id="GO:0004523">
    <property type="term" value="F:RNA-DNA hybrid ribonuclease activity"/>
    <property type="evidence" value="ECO:0007669"/>
    <property type="project" value="InterPro"/>
</dbReference>
<dbReference type="EMBL" id="JAATIP010000184">
    <property type="protein sequence ID" value="KAF4362411.1"/>
    <property type="molecule type" value="Genomic_DNA"/>
</dbReference>
<dbReference type="Pfam" id="PF13456">
    <property type="entry name" value="RVT_3"/>
    <property type="match status" value="1"/>
</dbReference>
<accession>A0A7J6EVH2</accession>
<comment type="caution">
    <text evidence="2">The sequence shown here is derived from an EMBL/GenBank/DDBJ whole genome shotgun (WGS) entry which is preliminary data.</text>
</comment>
<dbReference type="CDD" id="cd06222">
    <property type="entry name" value="RNase_H_like"/>
    <property type="match status" value="1"/>
</dbReference>
<evidence type="ECO:0000313" key="2">
    <source>
        <dbReference type="EMBL" id="KAF4362411.1"/>
    </source>
</evidence>
<dbReference type="InterPro" id="IPR052929">
    <property type="entry name" value="RNase_H-like_EbsB-rel"/>
</dbReference>